<sequence>MADLDDDISRALTDAQRPLEGEDAALARVRSRLMKRIANDSVPHHTSIHADAGRWHDLLPGIRRKVLHEQDGVMSYLLQFAPGAVLPAHRHPVDEECVVIEGVLRIGELLLPAGSYHRVRKDVLDADSTSDEGAVIFLRGATPKAEQLV</sequence>
<dbReference type="InterPro" id="IPR014710">
    <property type="entry name" value="RmlC-like_jellyroll"/>
</dbReference>
<accession>A0A923S438</accession>
<reference evidence="2" key="1">
    <citation type="submission" date="2020-08" db="EMBL/GenBank/DDBJ databases">
        <title>Ramlibacter sp. GTP1 16S ribosomal RNA gene genome sequencing and assembly.</title>
        <authorList>
            <person name="Kang M."/>
        </authorList>
    </citation>
    <scope>NUCLEOTIDE SEQUENCE</scope>
    <source>
        <strain evidence="2">GTP1</strain>
    </source>
</reference>
<dbReference type="InterPro" id="IPR011051">
    <property type="entry name" value="RmlC_Cupin_sf"/>
</dbReference>
<organism evidence="2 3">
    <name type="scientific">Ramlibacter albus</name>
    <dbReference type="NCBI Taxonomy" id="2079448"/>
    <lineage>
        <taxon>Bacteria</taxon>
        <taxon>Pseudomonadati</taxon>
        <taxon>Pseudomonadota</taxon>
        <taxon>Betaproteobacteria</taxon>
        <taxon>Burkholderiales</taxon>
        <taxon>Comamonadaceae</taxon>
        <taxon>Ramlibacter</taxon>
    </lineage>
</organism>
<evidence type="ECO:0000259" key="1">
    <source>
        <dbReference type="Pfam" id="PF12973"/>
    </source>
</evidence>
<gene>
    <name evidence="2" type="ORF">H8R02_22270</name>
</gene>
<dbReference type="Proteomes" id="UP000596827">
    <property type="component" value="Unassembled WGS sequence"/>
</dbReference>
<dbReference type="RefSeq" id="WP_187083693.1">
    <property type="nucleotide sequence ID" value="NZ_JACORU010000009.1"/>
</dbReference>
<dbReference type="Pfam" id="PF12973">
    <property type="entry name" value="Cupin_7"/>
    <property type="match status" value="1"/>
</dbReference>
<dbReference type="EMBL" id="JACORU010000009">
    <property type="protein sequence ID" value="MBC5767209.1"/>
    <property type="molecule type" value="Genomic_DNA"/>
</dbReference>
<evidence type="ECO:0000313" key="3">
    <source>
        <dbReference type="Proteomes" id="UP000596827"/>
    </source>
</evidence>
<dbReference type="InterPro" id="IPR025979">
    <property type="entry name" value="ChrR-like_cupin_dom"/>
</dbReference>
<feature type="domain" description="ChrR-like cupin" evidence="1">
    <location>
        <begin position="46"/>
        <end position="138"/>
    </location>
</feature>
<dbReference type="Gene3D" id="2.60.120.10">
    <property type="entry name" value="Jelly Rolls"/>
    <property type="match status" value="1"/>
</dbReference>
<evidence type="ECO:0000313" key="2">
    <source>
        <dbReference type="EMBL" id="MBC5767209.1"/>
    </source>
</evidence>
<proteinExistence type="predicted"/>
<keyword evidence="3" id="KW-1185">Reference proteome</keyword>
<name>A0A923S438_9BURK</name>
<comment type="caution">
    <text evidence="2">The sequence shown here is derived from an EMBL/GenBank/DDBJ whole genome shotgun (WGS) entry which is preliminary data.</text>
</comment>
<dbReference type="SUPFAM" id="SSF51182">
    <property type="entry name" value="RmlC-like cupins"/>
    <property type="match status" value="1"/>
</dbReference>
<protein>
    <submittedName>
        <fullName evidence="2">Cupin domain-containing protein</fullName>
    </submittedName>
</protein>
<dbReference type="AlphaFoldDB" id="A0A923S438"/>